<dbReference type="GO" id="GO:0016020">
    <property type="term" value="C:membrane"/>
    <property type="evidence" value="ECO:0007669"/>
    <property type="project" value="UniProtKB-SubCell"/>
</dbReference>
<keyword evidence="2 5" id="KW-0812">Transmembrane</keyword>
<reference evidence="6" key="1">
    <citation type="submission" date="2020-06" db="EMBL/GenBank/DDBJ databases">
        <authorList>
            <consortium name="Plant Systems Biology data submission"/>
        </authorList>
    </citation>
    <scope>NUCLEOTIDE SEQUENCE</scope>
    <source>
        <strain evidence="6">D6</strain>
    </source>
</reference>
<feature type="compositionally biased region" description="Low complexity" evidence="4">
    <location>
        <begin position="158"/>
        <end position="167"/>
    </location>
</feature>
<dbReference type="Pfam" id="PF13704">
    <property type="entry name" value="Glyco_tranf_2_4"/>
    <property type="match status" value="1"/>
</dbReference>
<gene>
    <name evidence="6" type="ORF">SEMRO_30_G019750.1</name>
</gene>
<evidence type="ECO:0000313" key="7">
    <source>
        <dbReference type="Proteomes" id="UP001153069"/>
    </source>
</evidence>
<evidence type="ECO:0000256" key="3">
    <source>
        <dbReference type="ARBA" id="ARBA00022989"/>
    </source>
</evidence>
<evidence type="ECO:0000256" key="2">
    <source>
        <dbReference type="ARBA" id="ARBA00022692"/>
    </source>
</evidence>
<evidence type="ECO:0000256" key="4">
    <source>
        <dbReference type="SAM" id="MobiDB-lite"/>
    </source>
</evidence>
<dbReference type="AlphaFoldDB" id="A0A9N8D7W2"/>
<name>A0A9N8D7W2_9STRA</name>
<comment type="caution">
    <text evidence="6">The sequence shown here is derived from an EMBL/GenBank/DDBJ whole genome shotgun (WGS) entry which is preliminary data.</text>
</comment>
<protein>
    <recommendedName>
        <fullName evidence="8">Glycosyltransferase family 92 protein</fullName>
    </recommendedName>
</protein>
<evidence type="ECO:0000313" key="6">
    <source>
        <dbReference type="EMBL" id="CAB9498033.1"/>
    </source>
</evidence>
<evidence type="ECO:0000256" key="5">
    <source>
        <dbReference type="SAM" id="Phobius"/>
    </source>
</evidence>
<keyword evidence="5" id="KW-0472">Membrane</keyword>
<dbReference type="Proteomes" id="UP001153069">
    <property type="component" value="Unassembled WGS sequence"/>
</dbReference>
<feature type="transmembrane region" description="Helical" evidence="5">
    <location>
        <begin position="21"/>
        <end position="39"/>
    </location>
</feature>
<organism evidence="6 7">
    <name type="scientific">Seminavis robusta</name>
    <dbReference type="NCBI Taxonomy" id="568900"/>
    <lineage>
        <taxon>Eukaryota</taxon>
        <taxon>Sar</taxon>
        <taxon>Stramenopiles</taxon>
        <taxon>Ochrophyta</taxon>
        <taxon>Bacillariophyta</taxon>
        <taxon>Bacillariophyceae</taxon>
        <taxon>Bacillariophycidae</taxon>
        <taxon>Naviculales</taxon>
        <taxon>Naviculaceae</taxon>
        <taxon>Seminavis</taxon>
    </lineage>
</organism>
<dbReference type="PANTHER" id="PTHR21461">
    <property type="entry name" value="GLYCOSYLTRANSFERASE FAMILY 92 PROTEIN"/>
    <property type="match status" value="1"/>
</dbReference>
<comment type="subcellular location">
    <subcellularLocation>
        <location evidence="1">Membrane</location>
        <topology evidence="1">Single-pass membrane protein</topology>
    </subcellularLocation>
</comment>
<evidence type="ECO:0008006" key="8">
    <source>
        <dbReference type="Google" id="ProtNLM"/>
    </source>
</evidence>
<dbReference type="EMBL" id="CAICTM010000030">
    <property type="protein sequence ID" value="CAB9498033.1"/>
    <property type="molecule type" value="Genomic_DNA"/>
</dbReference>
<keyword evidence="3 5" id="KW-1133">Transmembrane helix</keyword>
<dbReference type="PANTHER" id="PTHR21461:SF69">
    <property type="entry name" value="GLYCOSYLTRANSFERASE FAMILY 92 PROTEIN"/>
    <property type="match status" value="1"/>
</dbReference>
<dbReference type="GO" id="GO:0005737">
    <property type="term" value="C:cytoplasm"/>
    <property type="evidence" value="ECO:0007669"/>
    <property type="project" value="TreeGrafter"/>
</dbReference>
<feature type="compositionally biased region" description="Basic residues" evidence="4">
    <location>
        <begin position="107"/>
        <end position="116"/>
    </location>
</feature>
<feature type="region of interest" description="Disordered" evidence="4">
    <location>
        <begin position="97"/>
        <end position="174"/>
    </location>
</feature>
<dbReference type="GO" id="GO:0016757">
    <property type="term" value="F:glycosyltransferase activity"/>
    <property type="evidence" value="ECO:0007669"/>
    <property type="project" value="TreeGrafter"/>
</dbReference>
<dbReference type="OrthoDB" id="43958at2759"/>
<keyword evidence="7" id="KW-1185">Reference proteome</keyword>
<sequence>MLKALNRALQYGDKGKFKRPTKVRMGWMFPLLAIVSLFMNGSMHFRRTRGVSEIERGPPATKTPTDRIIIDDKSKETVRKSKLSETIRRQIEDSTYSIAKGATNSKPKVRRKKKPKTPPQANVEALRVAVDVLKKQKEASPQTSSQQEESEPVADNKQQPIADQQQPQEDKQVVKEEVKEVSSALETAEVVKKTTDMGFKRTKAKRRKAKLRKVTPAALSPNVTFSACLLVRDDNDIINEWIAYHYHTLRMRRLIVATDPNSDTSPSDVLDSWKGLMEIDVWSDKDYMPKEFLETGKPPKKEVKEITKFGEISEDDHLAINSHRYRQRVFLTECLKKVKAEKRSWAMHIDTDEYIVPNQFLREQDSRGLAIKPAEEPGSVLNMIQQIVNKNATNVAYPCITMLRVLFGSIETKETDWNVPMPEEYERKSFETFRWRNHGNPLNKKLHGHPKVLVDMSRVPRKYLTKDIVYSIHRPFQTICRGQGESDYGDFNKYPITANHYLGSWDRYNARNDARRSRELYDEKARVNSGQDQWVEGWLDGFIKNVGKKRAARLLGSRYLKDSDKKAKA</sequence>
<accession>A0A9N8D7W2</accession>
<proteinExistence type="predicted"/>
<evidence type="ECO:0000256" key="1">
    <source>
        <dbReference type="ARBA" id="ARBA00004167"/>
    </source>
</evidence>